<evidence type="ECO:0000256" key="1">
    <source>
        <dbReference type="ARBA" id="ARBA00022801"/>
    </source>
</evidence>
<dbReference type="GO" id="GO:0045820">
    <property type="term" value="P:negative regulation of glycolytic process"/>
    <property type="evidence" value="ECO:0007669"/>
    <property type="project" value="TreeGrafter"/>
</dbReference>
<dbReference type="OrthoDB" id="354304at2759"/>
<dbReference type="SMART" id="SM00855">
    <property type="entry name" value="PGAM"/>
    <property type="match status" value="1"/>
</dbReference>
<sequence>MITVTFIRHGESVDNLRAVWAGWKDSPLSDLGRLQANALGEYLAKTPITHVYASPLMRAHTTGQFVHSHQPEPKPTFTVDPNLREQHFGIAEGHPWVLESTLDANTPLEELWAKNMFPILYERDKKFPEGETLDDLAARAEVAIKTCVLEHISEGPGVHIALASHGLAIGELVSALLRLDPEADHTQNHTGLENTAWTRVEVRVRDGHDGPVDPGNPPPLEVRVTHQNHTEHLKQLKDVPVLHEGLDGAHAEARAFFGGERSHKGHA</sequence>
<evidence type="ECO:0008006" key="6">
    <source>
        <dbReference type="Google" id="ProtNLM"/>
    </source>
</evidence>
<gene>
    <name evidence="4" type="ORF">HYPSUDRAFT_37637</name>
</gene>
<evidence type="ECO:0000313" key="5">
    <source>
        <dbReference type="Proteomes" id="UP000054270"/>
    </source>
</evidence>
<dbReference type="Pfam" id="PF00300">
    <property type="entry name" value="His_Phos_1"/>
    <property type="match status" value="1"/>
</dbReference>
<dbReference type="Gene3D" id="3.40.50.1240">
    <property type="entry name" value="Phosphoglycerate mutase-like"/>
    <property type="match status" value="1"/>
</dbReference>
<evidence type="ECO:0000256" key="2">
    <source>
        <dbReference type="PIRSR" id="PIRSR613078-1"/>
    </source>
</evidence>
<dbReference type="PANTHER" id="PTHR46517">
    <property type="entry name" value="FRUCTOSE-2,6-BISPHOSPHATASE TIGAR"/>
    <property type="match status" value="1"/>
</dbReference>
<dbReference type="GO" id="GO:0043456">
    <property type="term" value="P:regulation of pentose-phosphate shunt"/>
    <property type="evidence" value="ECO:0007669"/>
    <property type="project" value="TreeGrafter"/>
</dbReference>
<dbReference type="InterPro" id="IPR013078">
    <property type="entry name" value="His_Pase_superF_clade-1"/>
</dbReference>
<accession>A0A0D2PAI3</accession>
<dbReference type="STRING" id="945553.A0A0D2PAI3"/>
<dbReference type="GO" id="GO:0004331">
    <property type="term" value="F:fructose-2,6-bisphosphate 2-phosphatase activity"/>
    <property type="evidence" value="ECO:0007669"/>
    <property type="project" value="TreeGrafter"/>
</dbReference>
<evidence type="ECO:0000256" key="3">
    <source>
        <dbReference type="PIRSR" id="PIRSR613078-2"/>
    </source>
</evidence>
<dbReference type="SUPFAM" id="SSF53254">
    <property type="entry name" value="Phosphoglycerate mutase-like"/>
    <property type="match status" value="1"/>
</dbReference>
<evidence type="ECO:0000313" key="4">
    <source>
        <dbReference type="EMBL" id="KJA25596.1"/>
    </source>
</evidence>
<feature type="active site" description="Proton donor/acceptor" evidence="2">
    <location>
        <position position="85"/>
    </location>
</feature>
<feature type="binding site" evidence="3">
    <location>
        <position position="58"/>
    </location>
    <ligand>
        <name>substrate</name>
    </ligand>
</feature>
<dbReference type="AlphaFoldDB" id="A0A0D2PAI3"/>
<dbReference type="PANTHER" id="PTHR46517:SF1">
    <property type="entry name" value="FRUCTOSE-2,6-BISPHOSPHATASE TIGAR"/>
    <property type="match status" value="1"/>
</dbReference>
<dbReference type="Proteomes" id="UP000054270">
    <property type="component" value="Unassembled WGS sequence"/>
</dbReference>
<feature type="binding site" evidence="3">
    <location>
        <begin position="8"/>
        <end position="15"/>
    </location>
    <ligand>
        <name>substrate</name>
    </ligand>
</feature>
<name>A0A0D2PAI3_HYPSF</name>
<dbReference type="GO" id="GO:0005829">
    <property type="term" value="C:cytosol"/>
    <property type="evidence" value="ECO:0007669"/>
    <property type="project" value="TreeGrafter"/>
</dbReference>
<dbReference type="EMBL" id="KN817531">
    <property type="protein sequence ID" value="KJA25596.1"/>
    <property type="molecule type" value="Genomic_DNA"/>
</dbReference>
<keyword evidence="1" id="KW-0378">Hydrolase</keyword>
<dbReference type="InterPro" id="IPR029033">
    <property type="entry name" value="His_PPase_superfam"/>
</dbReference>
<organism evidence="4 5">
    <name type="scientific">Hypholoma sublateritium (strain FD-334 SS-4)</name>
    <dbReference type="NCBI Taxonomy" id="945553"/>
    <lineage>
        <taxon>Eukaryota</taxon>
        <taxon>Fungi</taxon>
        <taxon>Dikarya</taxon>
        <taxon>Basidiomycota</taxon>
        <taxon>Agaricomycotina</taxon>
        <taxon>Agaricomycetes</taxon>
        <taxon>Agaricomycetidae</taxon>
        <taxon>Agaricales</taxon>
        <taxon>Agaricineae</taxon>
        <taxon>Strophariaceae</taxon>
        <taxon>Hypholoma</taxon>
    </lineage>
</organism>
<keyword evidence="5" id="KW-1185">Reference proteome</keyword>
<feature type="active site" description="Tele-phosphohistidine intermediate" evidence="2">
    <location>
        <position position="9"/>
    </location>
</feature>
<dbReference type="OMA" id="TITLIRH"/>
<dbReference type="CDD" id="cd07067">
    <property type="entry name" value="HP_PGM_like"/>
    <property type="match status" value="1"/>
</dbReference>
<dbReference type="InterPro" id="IPR051695">
    <property type="entry name" value="Phosphoglycerate_Mutase"/>
</dbReference>
<proteinExistence type="predicted"/>
<protein>
    <recommendedName>
        <fullName evidence="6">Phosphoglycerate mutase</fullName>
    </recommendedName>
</protein>
<reference evidence="5" key="1">
    <citation type="submission" date="2014-04" db="EMBL/GenBank/DDBJ databases">
        <title>Evolutionary Origins and Diversification of the Mycorrhizal Mutualists.</title>
        <authorList>
            <consortium name="DOE Joint Genome Institute"/>
            <consortium name="Mycorrhizal Genomics Consortium"/>
            <person name="Kohler A."/>
            <person name="Kuo A."/>
            <person name="Nagy L.G."/>
            <person name="Floudas D."/>
            <person name="Copeland A."/>
            <person name="Barry K.W."/>
            <person name="Cichocki N."/>
            <person name="Veneault-Fourrey C."/>
            <person name="LaButti K."/>
            <person name="Lindquist E.A."/>
            <person name="Lipzen A."/>
            <person name="Lundell T."/>
            <person name="Morin E."/>
            <person name="Murat C."/>
            <person name="Riley R."/>
            <person name="Ohm R."/>
            <person name="Sun H."/>
            <person name="Tunlid A."/>
            <person name="Henrissat B."/>
            <person name="Grigoriev I.V."/>
            <person name="Hibbett D.S."/>
            <person name="Martin F."/>
        </authorList>
    </citation>
    <scope>NUCLEOTIDE SEQUENCE [LARGE SCALE GENOMIC DNA]</scope>
    <source>
        <strain evidence="5">FD-334 SS-4</strain>
    </source>
</reference>